<comment type="similarity">
    <text evidence="1">Belongs to the UPF0162 family.</text>
</comment>
<evidence type="ECO:0000259" key="2">
    <source>
        <dbReference type="Pfam" id="PF13369"/>
    </source>
</evidence>
<dbReference type="Gene3D" id="1.25.40.10">
    <property type="entry name" value="Tetratricopeptide repeat domain"/>
    <property type="match status" value="1"/>
</dbReference>
<dbReference type="EMBL" id="CP050266">
    <property type="protein sequence ID" value="QIR05640.1"/>
    <property type="molecule type" value="Genomic_DNA"/>
</dbReference>
<organism evidence="3 4">
    <name type="scientific">Salinivibrio costicola</name>
    <name type="common">Vibrio costicola</name>
    <dbReference type="NCBI Taxonomy" id="51367"/>
    <lineage>
        <taxon>Bacteria</taxon>
        <taxon>Pseudomonadati</taxon>
        <taxon>Pseudomonadota</taxon>
        <taxon>Gammaproteobacteria</taxon>
        <taxon>Vibrionales</taxon>
        <taxon>Vibrionaceae</taxon>
        <taxon>Salinivibrio</taxon>
    </lineage>
</organism>
<dbReference type="PANTHER" id="PTHR31350">
    <property type="entry name" value="SI:DKEY-261L7.2"/>
    <property type="match status" value="1"/>
</dbReference>
<reference evidence="3 4" key="1">
    <citation type="submission" date="2020-03" db="EMBL/GenBank/DDBJ databases">
        <title>Genome mining reveals the biosynthetic pathways of PHA and ectoines of the halophilic strain Salinivibrio costicola M318 isolated from fermented shrimp paste.</title>
        <authorList>
            <person name="Doan T.V."/>
            <person name="Tran L.T."/>
            <person name="Trieu T.A."/>
            <person name="Nguyen Q.V."/>
            <person name="Quach T.N."/>
            <person name="Phi T.Q."/>
            <person name="Kumar S."/>
        </authorList>
    </citation>
    <scope>NUCLEOTIDE SEQUENCE [LARGE SCALE GENOMIC DNA]</scope>
    <source>
        <strain evidence="3 4">M318</strain>
    </source>
</reference>
<dbReference type="RefSeq" id="WP_069587373.1">
    <property type="nucleotide sequence ID" value="NZ_CP050266.1"/>
</dbReference>
<dbReference type="InterPro" id="IPR011990">
    <property type="entry name" value="TPR-like_helical_dom_sf"/>
</dbReference>
<dbReference type="Proteomes" id="UP000501408">
    <property type="component" value="Chromosome 1"/>
</dbReference>
<dbReference type="Pfam" id="PF13371">
    <property type="entry name" value="TPR_9"/>
    <property type="match status" value="1"/>
</dbReference>
<dbReference type="PANTHER" id="PTHR31350:SF21">
    <property type="entry name" value="F-BOX ONLY PROTEIN 21"/>
    <property type="match status" value="1"/>
</dbReference>
<dbReference type="SUPFAM" id="SSF48452">
    <property type="entry name" value="TPR-like"/>
    <property type="match status" value="1"/>
</dbReference>
<dbReference type="InterPro" id="IPR032698">
    <property type="entry name" value="SirB1_N"/>
</dbReference>
<protein>
    <submittedName>
        <fullName evidence="3">Tetratricopeptide repeat protein</fullName>
    </submittedName>
</protein>
<feature type="domain" description="Protein SirB1 N-terminal" evidence="2">
    <location>
        <begin position="32"/>
        <end position="183"/>
    </location>
</feature>
<proteinExistence type="inferred from homology"/>
<dbReference type="Pfam" id="PF13369">
    <property type="entry name" value="Transglut_core2"/>
    <property type="match status" value="1"/>
</dbReference>
<keyword evidence="4" id="KW-1185">Reference proteome</keyword>
<evidence type="ECO:0000313" key="3">
    <source>
        <dbReference type="EMBL" id="QIR05640.1"/>
    </source>
</evidence>
<evidence type="ECO:0000256" key="1">
    <source>
        <dbReference type="ARBA" id="ARBA00007100"/>
    </source>
</evidence>
<sequence>MPLTDQQLDQLTLAEGALTLNHALDPSIDVNHVQASLELLADEAEHLLGSEPDMALRLEGLRRLFYHQWQFTGDFEQYFSSENVFIHHVLSRKKGIPVSLGAIFLYLCERLSLPVKPVGFPTQLLLRIDELEDTPVYLNPFDGERVSMRTLRGWLIGSQGPFAELEPSHLEVSDHPSIIGRWLAVAKSALLREEKYAMALRCSELALTFSPDDPYEIRDRGYIFQQLDCDRVAATDYEYFIEQCPDDPAAELLKMQVKVLNEEQPTLH</sequence>
<evidence type="ECO:0000313" key="4">
    <source>
        <dbReference type="Proteomes" id="UP000501408"/>
    </source>
</evidence>
<name>A0ABX6K606_SALCS</name>
<gene>
    <name evidence="3" type="ORF">HBA18_04185</name>
</gene>
<accession>A0ABX6K606</accession>